<sequence>MLVEFRTKNFRSLRDEQVLSLVASTDKTLLDTHALDTGLKAAPHLLRSAVVYGANASGKSNLIKALQYMRGVVLESAAMQPGQTFDRLQPFKLDAASGSEPTEFEITFLLDGVRYQYGFAMNTQRIVSEHLLVFKAFKPQRWFERRFDVESGKDIYEFGSGLKGAKHLWEGATLPNMLFLSRAVNLNSEALLPVFDWFANRLVIINEQSPLSPQFSMQMLKQDAPRRAIRDFLRAADISIADIEVTTKQAMVHTINFDLATGKREESTGEQAVDEVKFHHVTEHGNAVFDLMDESSGTRNLLFLTGPILDILNKGLTLLVDELDTSLHTLLVQALVRLFHRPDVNTGGAQLIFTTHDTSLLDAYGLFRRDQVWFVEKRADQSTALYPLLDFSPRKHEALERGYLQGRYGALPFLSNPLLGVPG</sequence>
<dbReference type="Pfam" id="PF13304">
    <property type="entry name" value="AAA_21"/>
    <property type="match status" value="1"/>
</dbReference>
<accession>A0A4Q7ZBD2</accession>
<dbReference type="Proteomes" id="UP000292423">
    <property type="component" value="Unassembled WGS sequence"/>
</dbReference>
<dbReference type="GO" id="GO:0005524">
    <property type="term" value="F:ATP binding"/>
    <property type="evidence" value="ECO:0007669"/>
    <property type="project" value="InterPro"/>
</dbReference>
<dbReference type="EMBL" id="SHKX01000010">
    <property type="protein sequence ID" value="RZU47922.1"/>
    <property type="molecule type" value="Genomic_DNA"/>
</dbReference>
<name>A0A4Q7ZBD2_9GAMM</name>
<dbReference type="AlphaFoldDB" id="A0A4Q7ZBD2"/>
<evidence type="ECO:0000313" key="2">
    <source>
        <dbReference type="EMBL" id="RZU47922.1"/>
    </source>
</evidence>
<dbReference type="SUPFAM" id="SSF52540">
    <property type="entry name" value="P-loop containing nucleoside triphosphate hydrolases"/>
    <property type="match status" value="1"/>
</dbReference>
<comment type="caution">
    <text evidence="2">The sequence shown here is derived from an EMBL/GenBank/DDBJ whole genome shotgun (WGS) entry which is preliminary data.</text>
</comment>
<reference evidence="2 3" key="1">
    <citation type="submission" date="2019-02" db="EMBL/GenBank/DDBJ databases">
        <title>Genomic Encyclopedia of Type Strains, Phase IV (KMG-IV): sequencing the most valuable type-strain genomes for metagenomic binning, comparative biology and taxonomic classification.</title>
        <authorList>
            <person name="Goeker M."/>
        </authorList>
    </citation>
    <scope>NUCLEOTIDE SEQUENCE [LARGE SCALE GENOMIC DNA]</scope>
    <source>
        <strain evidence="2 3">DSM 105135</strain>
    </source>
</reference>
<protein>
    <recommendedName>
        <fullName evidence="1">ATPase AAA-type core domain-containing protein</fullName>
    </recommendedName>
</protein>
<dbReference type="GO" id="GO:0016887">
    <property type="term" value="F:ATP hydrolysis activity"/>
    <property type="evidence" value="ECO:0007669"/>
    <property type="project" value="InterPro"/>
</dbReference>
<proteinExistence type="predicted"/>
<dbReference type="RefSeq" id="WP_130411129.1">
    <property type="nucleotide sequence ID" value="NZ_SHKX01000010.1"/>
</dbReference>
<organism evidence="2 3">
    <name type="scientific">Fluviicoccus keumensis</name>
    <dbReference type="NCBI Taxonomy" id="1435465"/>
    <lineage>
        <taxon>Bacteria</taxon>
        <taxon>Pseudomonadati</taxon>
        <taxon>Pseudomonadota</taxon>
        <taxon>Gammaproteobacteria</taxon>
        <taxon>Moraxellales</taxon>
        <taxon>Moraxellaceae</taxon>
        <taxon>Fluviicoccus</taxon>
    </lineage>
</organism>
<dbReference type="PANTHER" id="PTHR40396:SF1">
    <property type="entry name" value="ATPASE AAA-TYPE CORE DOMAIN-CONTAINING PROTEIN"/>
    <property type="match status" value="1"/>
</dbReference>
<dbReference type="PANTHER" id="PTHR40396">
    <property type="entry name" value="ATPASE-LIKE PROTEIN"/>
    <property type="match status" value="1"/>
</dbReference>
<feature type="domain" description="ATPase AAA-type core" evidence="1">
    <location>
        <begin position="49"/>
        <end position="362"/>
    </location>
</feature>
<dbReference type="InterPro" id="IPR027417">
    <property type="entry name" value="P-loop_NTPase"/>
</dbReference>
<gene>
    <name evidence="2" type="ORF">EV700_0890</name>
</gene>
<keyword evidence="3" id="KW-1185">Reference proteome</keyword>
<dbReference type="Gene3D" id="3.40.50.300">
    <property type="entry name" value="P-loop containing nucleotide triphosphate hydrolases"/>
    <property type="match status" value="1"/>
</dbReference>
<evidence type="ECO:0000259" key="1">
    <source>
        <dbReference type="Pfam" id="PF13304"/>
    </source>
</evidence>
<dbReference type="InterPro" id="IPR003959">
    <property type="entry name" value="ATPase_AAA_core"/>
</dbReference>
<evidence type="ECO:0000313" key="3">
    <source>
        <dbReference type="Proteomes" id="UP000292423"/>
    </source>
</evidence>
<dbReference type="OrthoDB" id="9809324at2"/>